<dbReference type="OrthoDB" id="2446105at2"/>
<dbReference type="NCBIfam" id="TIGR00912">
    <property type="entry name" value="2A0309"/>
    <property type="match status" value="1"/>
</dbReference>
<feature type="transmembrane region" description="Helical" evidence="8">
    <location>
        <begin position="268"/>
        <end position="286"/>
    </location>
</feature>
<evidence type="ECO:0000313" key="10">
    <source>
        <dbReference type="Proteomes" id="UP000186524"/>
    </source>
</evidence>
<comment type="caution">
    <text evidence="9">The sequence shown here is derived from an EMBL/GenBank/DDBJ whole genome shotgun (WGS) entry which is preliminary data.</text>
</comment>
<keyword evidence="6 8" id="KW-1133">Transmembrane helix</keyword>
<dbReference type="PANTHER" id="PTHR34975:SF2">
    <property type="entry name" value="SPORE GERMINATION PROTEIN A2"/>
    <property type="match status" value="1"/>
</dbReference>
<accession>A0A1Q5P2U7</accession>
<name>A0A1Q5P2U7_9BACI</name>
<evidence type="ECO:0000256" key="3">
    <source>
        <dbReference type="ARBA" id="ARBA00022448"/>
    </source>
</evidence>
<proteinExistence type="inferred from homology"/>
<dbReference type="Pfam" id="PF03845">
    <property type="entry name" value="Spore_permease"/>
    <property type="match status" value="1"/>
</dbReference>
<evidence type="ECO:0000256" key="8">
    <source>
        <dbReference type="SAM" id="Phobius"/>
    </source>
</evidence>
<keyword evidence="3" id="KW-0813">Transport</keyword>
<dbReference type="Proteomes" id="UP000186524">
    <property type="component" value="Unassembled WGS sequence"/>
</dbReference>
<feature type="transmembrane region" description="Helical" evidence="8">
    <location>
        <begin position="12"/>
        <end position="30"/>
    </location>
</feature>
<feature type="transmembrane region" description="Helical" evidence="8">
    <location>
        <begin position="217"/>
        <end position="239"/>
    </location>
</feature>
<dbReference type="AlphaFoldDB" id="A0A1Q5P2U7"/>
<keyword evidence="4" id="KW-0309">Germination</keyword>
<evidence type="ECO:0000256" key="5">
    <source>
        <dbReference type="ARBA" id="ARBA00022692"/>
    </source>
</evidence>
<feature type="transmembrane region" description="Helical" evidence="8">
    <location>
        <begin position="119"/>
        <end position="135"/>
    </location>
</feature>
<keyword evidence="5 8" id="KW-0812">Transmembrane</keyword>
<comment type="similarity">
    <text evidence="2">Belongs to the amino acid-polyamine-organocation (APC) superfamily. Spore germination protein (SGP) (TC 2.A.3.9) family.</text>
</comment>
<protein>
    <submittedName>
        <fullName evidence="9">Uncharacterized protein</fullName>
    </submittedName>
</protein>
<feature type="transmembrane region" description="Helical" evidence="8">
    <location>
        <begin position="42"/>
        <end position="61"/>
    </location>
</feature>
<dbReference type="GO" id="GO:0009847">
    <property type="term" value="P:spore germination"/>
    <property type="evidence" value="ECO:0007669"/>
    <property type="project" value="InterPro"/>
</dbReference>
<gene>
    <name evidence="9" type="ORF">BLL40_10425</name>
</gene>
<dbReference type="PANTHER" id="PTHR34975">
    <property type="entry name" value="SPORE GERMINATION PROTEIN A2"/>
    <property type="match status" value="1"/>
</dbReference>
<sequence length="362" mass="40075">MKSPATISPFQLFFVLLQAQIGIGLLTIPYTAQVGAGKDGWISILLMGLFVQGGIAVAWLLSSRFPGLTLYEFAPLLVGKIIGTVLTLLYTLFFFSIVAHQLSLFLSISSNWAYPRTPHIIYAVLSVAVTVYLVKENLRIMARFLVLVSFLLLSIPFAILPIINHFEIHYLLPVASNGVGAIMKGSEKLVLAFSGFELFMWLYPFTEGSTKAKWKAAAGASAASTVLYSFVTFASYAIFSPKEIKVVPEPVLYILKEVELIVIERIDLLFLTIWAVFVLTTLMIYLYMASTGLTHLLKAKEHRKPLYVLAVLVIPLAIATENRETLAGIGDKLNSVSIVLLFFIPIVLLIVALIRKKREESV</sequence>
<evidence type="ECO:0000256" key="2">
    <source>
        <dbReference type="ARBA" id="ARBA00007998"/>
    </source>
</evidence>
<dbReference type="EMBL" id="MRWQ01000008">
    <property type="protein sequence ID" value="OKL36442.1"/>
    <property type="molecule type" value="Genomic_DNA"/>
</dbReference>
<dbReference type="STRING" id="1714354.BLL40_10425"/>
<dbReference type="RefSeq" id="WP_073711977.1">
    <property type="nucleotide sequence ID" value="NZ_MRWQ01000008.1"/>
</dbReference>
<evidence type="ECO:0000256" key="7">
    <source>
        <dbReference type="ARBA" id="ARBA00023136"/>
    </source>
</evidence>
<evidence type="ECO:0000256" key="6">
    <source>
        <dbReference type="ARBA" id="ARBA00022989"/>
    </source>
</evidence>
<dbReference type="InterPro" id="IPR004761">
    <property type="entry name" value="Spore_GerAB"/>
</dbReference>
<reference evidence="9 10" key="1">
    <citation type="submission" date="2016-12" db="EMBL/GenBank/DDBJ databases">
        <title>Domibacillus sp. SAOS 44 whole genome sequencing.</title>
        <authorList>
            <person name="Verma A."/>
            <person name="Krishnamurthi S."/>
        </authorList>
    </citation>
    <scope>NUCLEOTIDE SEQUENCE [LARGE SCALE GENOMIC DNA]</scope>
    <source>
        <strain evidence="9 10">SAOS 44</strain>
    </source>
</reference>
<feature type="transmembrane region" description="Helical" evidence="8">
    <location>
        <begin position="189"/>
        <end position="205"/>
    </location>
</feature>
<evidence type="ECO:0000256" key="4">
    <source>
        <dbReference type="ARBA" id="ARBA00022544"/>
    </source>
</evidence>
<evidence type="ECO:0000313" key="9">
    <source>
        <dbReference type="EMBL" id="OKL36442.1"/>
    </source>
</evidence>
<dbReference type="GO" id="GO:0016020">
    <property type="term" value="C:membrane"/>
    <property type="evidence" value="ECO:0007669"/>
    <property type="project" value="UniProtKB-SubCell"/>
</dbReference>
<comment type="subcellular location">
    <subcellularLocation>
        <location evidence="1">Membrane</location>
        <topology evidence="1">Multi-pass membrane protein</topology>
    </subcellularLocation>
</comment>
<feature type="transmembrane region" description="Helical" evidence="8">
    <location>
        <begin position="335"/>
        <end position="354"/>
    </location>
</feature>
<keyword evidence="7 8" id="KW-0472">Membrane</keyword>
<feature type="transmembrane region" description="Helical" evidence="8">
    <location>
        <begin position="142"/>
        <end position="163"/>
    </location>
</feature>
<organism evidence="9 10">
    <name type="scientific">Domibacillus mangrovi</name>
    <dbReference type="NCBI Taxonomy" id="1714354"/>
    <lineage>
        <taxon>Bacteria</taxon>
        <taxon>Bacillati</taxon>
        <taxon>Bacillota</taxon>
        <taxon>Bacilli</taxon>
        <taxon>Bacillales</taxon>
        <taxon>Bacillaceae</taxon>
        <taxon>Domibacillus</taxon>
    </lineage>
</organism>
<feature type="transmembrane region" description="Helical" evidence="8">
    <location>
        <begin position="306"/>
        <end position="323"/>
    </location>
</feature>
<dbReference type="Gene3D" id="1.20.1740.10">
    <property type="entry name" value="Amino acid/polyamine transporter I"/>
    <property type="match status" value="1"/>
</dbReference>
<evidence type="ECO:0000256" key="1">
    <source>
        <dbReference type="ARBA" id="ARBA00004141"/>
    </source>
</evidence>
<keyword evidence="10" id="KW-1185">Reference proteome</keyword>
<feature type="transmembrane region" description="Helical" evidence="8">
    <location>
        <begin position="73"/>
        <end position="99"/>
    </location>
</feature>